<reference evidence="9 10" key="1">
    <citation type="journal article" date="2016" name="Front. Microbiol.">
        <title>Comparative Genomics Analysis of Streptomyces Species Reveals Their Adaptation to the Marine Environment and Their Diversity at the Genomic Level.</title>
        <authorList>
            <person name="Tian X."/>
            <person name="Zhang Z."/>
            <person name="Yang T."/>
            <person name="Chen M."/>
            <person name="Li J."/>
            <person name="Chen F."/>
            <person name="Yang J."/>
            <person name="Li W."/>
            <person name="Zhang B."/>
            <person name="Zhang Z."/>
            <person name="Wu J."/>
            <person name="Zhang C."/>
            <person name="Long L."/>
            <person name="Xiao J."/>
        </authorList>
    </citation>
    <scope>NUCLEOTIDE SEQUENCE [LARGE SCALE GENOMIC DNA]</scope>
    <source>
        <strain evidence="9 10">SCSIO 02100</strain>
    </source>
</reference>
<feature type="domain" description="Major facilitator superfamily (MFS) profile" evidence="8">
    <location>
        <begin position="1"/>
        <end position="387"/>
    </location>
</feature>
<sequence length="406" mass="41207">MLPALCATQITSWGVLYYAFPVLRPGIVADTGWSSSLVTAAFSAALLLSAAVGVPLGRLLDRNGPRAVMTSGSVLAAVSLLVVAMAPNLLVFFAGWIAAGGAMAATFYQPAFAAVARWWGEDRVKALTAVTLAGGLASTVFAPVTEALTDTFGWRGSYALLALSLGVITVPVHALFLRAPWPPAVSGPATTTTDEAGSVGRIAKSRPFVLLAGAMLMAGFAGWGVLISLIPLMNERGADSSTAAWALALCGVGQIVGRILYGRLARHTGIAVRTVPVFGVGAGAIGAFALIPGPVWLLLVLATLVGMVRGNFTLLQATAVADRWGTHAYGRLSAVLAVPVTVTTAITPFAATALASILGGSPSLFLVLALCSAVAAVLALGTSTQRTEAPSSGQSRSASGDAPDSP</sequence>
<evidence type="ECO:0000256" key="6">
    <source>
        <dbReference type="SAM" id="MobiDB-lite"/>
    </source>
</evidence>
<comment type="subcellular location">
    <subcellularLocation>
        <location evidence="1">Cell membrane</location>
        <topology evidence="1">Multi-pass membrane protein</topology>
    </subcellularLocation>
</comment>
<dbReference type="SUPFAM" id="SSF103473">
    <property type="entry name" value="MFS general substrate transporter"/>
    <property type="match status" value="1"/>
</dbReference>
<evidence type="ECO:0000256" key="5">
    <source>
        <dbReference type="ARBA" id="ARBA00023136"/>
    </source>
</evidence>
<feature type="transmembrane region" description="Helical" evidence="7">
    <location>
        <begin position="68"/>
        <end position="87"/>
    </location>
</feature>
<dbReference type="PANTHER" id="PTHR43385">
    <property type="entry name" value="RIBOFLAVIN TRANSPORTER RIBJ"/>
    <property type="match status" value="1"/>
</dbReference>
<keyword evidence="3 7" id="KW-0812">Transmembrane</keyword>
<dbReference type="EMBL" id="LJGU01000132">
    <property type="protein sequence ID" value="OEU97005.1"/>
    <property type="molecule type" value="Genomic_DNA"/>
</dbReference>
<comment type="caution">
    <text evidence="9">The sequence shown here is derived from an EMBL/GenBank/DDBJ whole genome shotgun (WGS) entry which is preliminary data.</text>
</comment>
<keyword evidence="5 7" id="KW-0472">Membrane</keyword>
<dbReference type="PANTHER" id="PTHR43385:SF1">
    <property type="entry name" value="RIBOFLAVIN TRANSPORTER RIBJ"/>
    <property type="match status" value="1"/>
</dbReference>
<proteinExistence type="predicted"/>
<dbReference type="Gene3D" id="1.20.1250.20">
    <property type="entry name" value="MFS general substrate transporter like domains"/>
    <property type="match status" value="1"/>
</dbReference>
<dbReference type="STRING" id="1075402.AN216_17205"/>
<feature type="transmembrane region" description="Helical" evidence="7">
    <location>
        <begin position="93"/>
        <end position="114"/>
    </location>
</feature>
<keyword evidence="4 7" id="KW-1133">Transmembrane helix</keyword>
<evidence type="ECO:0000313" key="9">
    <source>
        <dbReference type="EMBL" id="OEU97005.1"/>
    </source>
</evidence>
<dbReference type="InterPro" id="IPR052983">
    <property type="entry name" value="MFS_Riboflavin_Transporter"/>
</dbReference>
<evidence type="ECO:0000313" key="10">
    <source>
        <dbReference type="Proteomes" id="UP000176101"/>
    </source>
</evidence>
<feature type="transmembrane region" description="Helical" evidence="7">
    <location>
        <begin position="33"/>
        <end position="56"/>
    </location>
</feature>
<dbReference type="CDD" id="cd17355">
    <property type="entry name" value="MFS_YcxA_like"/>
    <property type="match status" value="1"/>
</dbReference>
<dbReference type="InterPro" id="IPR020846">
    <property type="entry name" value="MFS_dom"/>
</dbReference>
<dbReference type="Pfam" id="PF07690">
    <property type="entry name" value="MFS_1"/>
    <property type="match status" value="1"/>
</dbReference>
<feature type="region of interest" description="Disordered" evidence="6">
    <location>
        <begin position="386"/>
        <end position="406"/>
    </location>
</feature>
<name>A0A1E7JZG7_9ACTN</name>
<evidence type="ECO:0000256" key="4">
    <source>
        <dbReference type="ARBA" id="ARBA00022989"/>
    </source>
</evidence>
<dbReference type="GO" id="GO:0022857">
    <property type="term" value="F:transmembrane transporter activity"/>
    <property type="evidence" value="ECO:0007669"/>
    <property type="project" value="InterPro"/>
</dbReference>
<feature type="transmembrane region" description="Helical" evidence="7">
    <location>
        <begin position="297"/>
        <end position="320"/>
    </location>
</feature>
<keyword evidence="2" id="KW-0813">Transport</keyword>
<feature type="compositionally biased region" description="Polar residues" evidence="6">
    <location>
        <begin position="386"/>
        <end position="398"/>
    </location>
</feature>
<feature type="transmembrane region" description="Helical" evidence="7">
    <location>
        <begin position="242"/>
        <end position="261"/>
    </location>
</feature>
<evidence type="ECO:0000259" key="8">
    <source>
        <dbReference type="PROSITE" id="PS50850"/>
    </source>
</evidence>
<evidence type="ECO:0000256" key="7">
    <source>
        <dbReference type="SAM" id="Phobius"/>
    </source>
</evidence>
<dbReference type="GO" id="GO:0005886">
    <property type="term" value="C:plasma membrane"/>
    <property type="evidence" value="ECO:0007669"/>
    <property type="project" value="UniProtKB-SubCell"/>
</dbReference>
<dbReference type="PROSITE" id="PS50850">
    <property type="entry name" value="MFS"/>
    <property type="match status" value="1"/>
</dbReference>
<protein>
    <submittedName>
        <fullName evidence="9">MFS transporter</fullName>
    </submittedName>
</protein>
<feature type="transmembrane region" description="Helical" evidence="7">
    <location>
        <begin position="208"/>
        <end position="230"/>
    </location>
</feature>
<keyword evidence="10" id="KW-1185">Reference proteome</keyword>
<organism evidence="9 10">
    <name type="scientific">Streptomyces oceani</name>
    <dbReference type="NCBI Taxonomy" id="1075402"/>
    <lineage>
        <taxon>Bacteria</taxon>
        <taxon>Bacillati</taxon>
        <taxon>Actinomycetota</taxon>
        <taxon>Actinomycetes</taxon>
        <taxon>Kitasatosporales</taxon>
        <taxon>Streptomycetaceae</taxon>
        <taxon>Streptomyces</taxon>
    </lineage>
</organism>
<feature type="transmembrane region" description="Helical" evidence="7">
    <location>
        <begin position="126"/>
        <end position="144"/>
    </location>
</feature>
<dbReference type="Proteomes" id="UP000176101">
    <property type="component" value="Unassembled WGS sequence"/>
</dbReference>
<evidence type="ECO:0000256" key="1">
    <source>
        <dbReference type="ARBA" id="ARBA00004651"/>
    </source>
</evidence>
<dbReference type="AlphaFoldDB" id="A0A1E7JZG7"/>
<feature type="transmembrane region" description="Helical" evidence="7">
    <location>
        <begin position="156"/>
        <end position="177"/>
    </location>
</feature>
<evidence type="ECO:0000256" key="3">
    <source>
        <dbReference type="ARBA" id="ARBA00022692"/>
    </source>
</evidence>
<dbReference type="InterPro" id="IPR036259">
    <property type="entry name" value="MFS_trans_sf"/>
</dbReference>
<evidence type="ECO:0000256" key="2">
    <source>
        <dbReference type="ARBA" id="ARBA00022448"/>
    </source>
</evidence>
<dbReference type="InterPro" id="IPR011701">
    <property type="entry name" value="MFS"/>
</dbReference>
<feature type="transmembrane region" description="Helical" evidence="7">
    <location>
        <begin position="270"/>
        <end position="291"/>
    </location>
</feature>
<gene>
    <name evidence="9" type="ORF">AN216_17205</name>
</gene>
<accession>A0A1E7JZG7</accession>
<feature type="transmembrane region" description="Helical" evidence="7">
    <location>
        <begin position="364"/>
        <end position="382"/>
    </location>
</feature>
<feature type="transmembrane region" description="Helical" evidence="7">
    <location>
        <begin position="332"/>
        <end position="358"/>
    </location>
</feature>